<dbReference type="SMART" id="SM00320">
    <property type="entry name" value="WD40"/>
    <property type="match status" value="5"/>
</dbReference>
<evidence type="ECO:0000259" key="6">
    <source>
        <dbReference type="Pfam" id="PF23609"/>
    </source>
</evidence>
<sequence>MWVPVLQIVNMEDDAPVIYGLEFQARALTAQVAESEVIRFLVGTQSLKNENQVHLLEFDDDNNILNKTVFLHKDGEIWHISSSPANKSILTTCYNKIIDSKISTCAALWRIPSDADPSDQDQEIQDDSSAYARPLEVLCRLDNSDIGNFISVLWEPQGDGSKVLSVSDGHLTQWDIEASGSEAKVSSSAALESKGHPKFSAGRWNPHHNNTQAATANDTTIRGWDLRTMKQCYTIENAHGQLVRDLDFNPNKQYYLASCGDDCKVKFWDVRNTELPVLTLTDHSHWVWSVRYNQFHDQLVLSSSSDSRVILTNAASISSEPFGHLDEEDDDSEKEDEAETKPKEPIKDGLIANYEEHEDSVYAAEWSTVDPWLFASLSYDGRLVINRVPKAEKYKILL</sequence>
<reference evidence="7" key="1">
    <citation type="submission" date="2022-11" db="UniProtKB">
        <authorList>
            <consortium name="EnsemblMetazoa"/>
        </authorList>
    </citation>
    <scope>IDENTIFICATION</scope>
</reference>
<dbReference type="Proteomes" id="UP000887568">
    <property type="component" value="Unplaced"/>
</dbReference>
<organism evidence="7 8">
    <name type="scientific">Patiria miniata</name>
    <name type="common">Bat star</name>
    <name type="synonym">Asterina miniata</name>
    <dbReference type="NCBI Taxonomy" id="46514"/>
    <lineage>
        <taxon>Eukaryota</taxon>
        <taxon>Metazoa</taxon>
        <taxon>Echinodermata</taxon>
        <taxon>Eleutherozoa</taxon>
        <taxon>Asterozoa</taxon>
        <taxon>Asteroidea</taxon>
        <taxon>Valvatacea</taxon>
        <taxon>Valvatida</taxon>
        <taxon>Asterinidae</taxon>
        <taxon>Patiria</taxon>
    </lineage>
</organism>
<feature type="region of interest" description="Disordered" evidence="5">
    <location>
        <begin position="320"/>
        <end position="347"/>
    </location>
</feature>
<dbReference type="PROSITE" id="PS50294">
    <property type="entry name" value="WD_REPEATS_REGION"/>
    <property type="match status" value="1"/>
</dbReference>
<evidence type="ECO:0000313" key="8">
    <source>
        <dbReference type="Proteomes" id="UP000887568"/>
    </source>
</evidence>
<proteinExistence type="inferred from homology"/>
<dbReference type="Pfam" id="PF23609">
    <property type="entry name" value="Beta-prop_EIPR1"/>
    <property type="match status" value="1"/>
</dbReference>
<dbReference type="AlphaFoldDB" id="A0A914A2A1"/>
<evidence type="ECO:0000256" key="1">
    <source>
        <dbReference type="ARBA" id="ARBA00005672"/>
    </source>
</evidence>
<evidence type="ECO:0000256" key="3">
    <source>
        <dbReference type="ARBA" id="ARBA00022737"/>
    </source>
</evidence>
<dbReference type="EnsemblMetazoa" id="XM_038201847.1">
    <property type="protein sequence ID" value="XP_038057775.1"/>
    <property type="gene ID" value="LOC119729256"/>
</dbReference>
<accession>A0A914A2A1</accession>
<feature type="domain" description="EIPR1-like beta-propeller" evidence="6">
    <location>
        <begin position="17"/>
        <end position="311"/>
    </location>
</feature>
<evidence type="ECO:0000256" key="4">
    <source>
        <dbReference type="PROSITE-ProRule" id="PRU00221"/>
    </source>
</evidence>
<protein>
    <recommendedName>
        <fullName evidence="6">EIPR1-like beta-propeller domain-containing protein</fullName>
    </recommendedName>
</protein>
<feature type="repeat" description="WD" evidence="4">
    <location>
        <begin position="236"/>
        <end position="278"/>
    </location>
</feature>
<dbReference type="OMA" id="HQFLALH"/>
<dbReference type="CTD" id="7260"/>
<name>A0A914A2A1_PATMI</name>
<dbReference type="SUPFAM" id="SSF101908">
    <property type="entry name" value="Putative isomerase YbhE"/>
    <property type="match status" value="1"/>
</dbReference>
<dbReference type="PROSITE" id="PS00678">
    <property type="entry name" value="WD_REPEATS_1"/>
    <property type="match status" value="1"/>
</dbReference>
<dbReference type="InterPro" id="IPR059104">
    <property type="entry name" value="Beta-prop_EIPR1-like"/>
</dbReference>
<evidence type="ECO:0000256" key="5">
    <source>
        <dbReference type="SAM" id="MobiDB-lite"/>
    </source>
</evidence>
<dbReference type="GO" id="GO:0016567">
    <property type="term" value="P:protein ubiquitination"/>
    <property type="evidence" value="ECO:0007669"/>
    <property type="project" value="TreeGrafter"/>
</dbReference>
<dbReference type="FunFam" id="2.130.10.10:FF:000156">
    <property type="entry name" value="protein TSSC1 isoform X1"/>
    <property type="match status" value="1"/>
</dbReference>
<dbReference type="InterPro" id="IPR019775">
    <property type="entry name" value="WD40_repeat_CS"/>
</dbReference>
<comment type="similarity">
    <text evidence="1">Belongs to the WD repeat EIPR1 family.</text>
</comment>
<dbReference type="GO" id="GO:0060341">
    <property type="term" value="P:regulation of cellular localization"/>
    <property type="evidence" value="ECO:0007669"/>
    <property type="project" value="UniProtKB-ARBA"/>
</dbReference>
<dbReference type="Gene3D" id="2.130.10.10">
    <property type="entry name" value="YVTN repeat-like/Quinoprotein amine dehydrogenase"/>
    <property type="match status" value="1"/>
</dbReference>
<dbReference type="GO" id="GO:0051049">
    <property type="term" value="P:regulation of transport"/>
    <property type="evidence" value="ECO:0007669"/>
    <property type="project" value="UniProtKB-ARBA"/>
</dbReference>
<feature type="compositionally biased region" description="Acidic residues" evidence="5">
    <location>
        <begin position="326"/>
        <end position="338"/>
    </location>
</feature>
<dbReference type="PROSITE" id="PS50082">
    <property type="entry name" value="WD_REPEATS_2"/>
    <property type="match status" value="1"/>
</dbReference>
<dbReference type="InterPro" id="IPR015943">
    <property type="entry name" value="WD40/YVTN_repeat-like_dom_sf"/>
</dbReference>
<dbReference type="InterPro" id="IPR001680">
    <property type="entry name" value="WD40_rpt"/>
</dbReference>
<dbReference type="PANTHER" id="PTHR14205:SF15">
    <property type="entry name" value="EARP AND GARP COMPLEX-INTERACTING PROTEIN 1"/>
    <property type="match status" value="1"/>
</dbReference>
<dbReference type="RefSeq" id="XP_038057775.1">
    <property type="nucleotide sequence ID" value="XM_038201847.1"/>
</dbReference>
<dbReference type="Pfam" id="PF00400">
    <property type="entry name" value="WD40"/>
    <property type="match status" value="1"/>
</dbReference>
<dbReference type="GeneID" id="119729256"/>
<dbReference type="InterPro" id="IPR040323">
    <property type="entry name" value="EIPR1"/>
</dbReference>
<evidence type="ECO:0000313" key="7">
    <source>
        <dbReference type="EnsemblMetazoa" id="XP_038057775.1"/>
    </source>
</evidence>
<keyword evidence="8" id="KW-1185">Reference proteome</keyword>
<evidence type="ECO:0000256" key="2">
    <source>
        <dbReference type="ARBA" id="ARBA00022574"/>
    </source>
</evidence>
<keyword evidence="3" id="KW-0677">Repeat</keyword>
<dbReference type="OrthoDB" id="196957at2759"/>
<keyword evidence="2 4" id="KW-0853">WD repeat</keyword>
<dbReference type="PANTHER" id="PTHR14205">
    <property type="entry name" value="WD-REPEAT PROTEIN"/>
    <property type="match status" value="1"/>
</dbReference>